<dbReference type="SUPFAM" id="SSF56300">
    <property type="entry name" value="Metallo-dependent phosphatases"/>
    <property type="match status" value="1"/>
</dbReference>
<comment type="caution">
    <text evidence="3">The sequence shown here is derived from an EMBL/GenBank/DDBJ whole genome shotgun (WGS) entry which is preliminary data.</text>
</comment>
<organism evidence="3">
    <name type="scientific">candidate division TA06 bacterium ADurb.Bin417</name>
    <dbReference type="NCBI Taxonomy" id="1852828"/>
    <lineage>
        <taxon>Bacteria</taxon>
        <taxon>Bacteria division TA06</taxon>
    </lineage>
</organism>
<keyword evidence="1" id="KW-0732">Signal</keyword>
<dbReference type="Gene3D" id="2.60.120.200">
    <property type="match status" value="1"/>
</dbReference>
<gene>
    <name evidence="3" type="primary">cpdA_3</name>
    <name evidence="3" type="ORF">BWY73_01230</name>
</gene>
<evidence type="ECO:0000313" key="3">
    <source>
        <dbReference type="EMBL" id="OPZ90858.1"/>
    </source>
</evidence>
<dbReference type="PANTHER" id="PTHR43143:SF1">
    <property type="entry name" value="SERINE_THREONINE-PROTEIN PHOSPHATASE CPPED1"/>
    <property type="match status" value="1"/>
</dbReference>
<dbReference type="InterPro" id="IPR004843">
    <property type="entry name" value="Calcineurin-like_PHP"/>
</dbReference>
<dbReference type="PANTHER" id="PTHR43143">
    <property type="entry name" value="METALLOPHOSPHOESTERASE, CALCINEURIN SUPERFAMILY"/>
    <property type="match status" value="1"/>
</dbReference>
<dbReference type="Proteomes" id="UP000485484">
    <property type="component" value="Unassembled WGS sequence"/>
</dbReference>
<keyword evidence="3" id="KW-0378">Hydrolase</keyword>
<dbReference type="Pfam" id="PF00149">
    <property type="entry name" value="Metallophos"/>
    <property type="match status" value="1"/>
</dbReference>
<feature type="chain" id="PRO_5012166620" evidence="1">
    <location>
        <begin position="24"/>
        <end position="565"/>
    </location>
</feature>
<evidence type="ECO:0000256" key="1">
    <source>
        <dbReference type="SAM" id="SignalP"/>
    </source>
</evidence>
<dbReference type="InterPro" id="IPR029052">
    <property type="entry name" value="Metallo-depent_PP-like"/>
</dbReference>
<feature type="domain" description="Calcineurin-like phosphoesterase" evidence="2">
    <location>
        <begin position="315"/>
        <end position="499"/>
    </location>
</feature>
<evidence type="ECO:0000259" key="2">
    <source>
        <dbReference type="Pfam" id="PF00149"/>
    </source>
</evidence>
<proteinExistence type="predicted"/>
<name>A0A1V5MCA3_UNCT6</name>
<protein>
    <submittedName>
        <fullName evidence="3">3',5'-cyclic adenosine monophosphate phosphodiesterase CpdA</fullName>
        <ecNumber evidence="3">3.1.4.17</ecNumber>
    </submittedName>
</protein>
<dbReference type="EMBL" id="MWAK01000222">
    <property type="protein sequence ID" value="OPZ90858.1"/>
    <property type="molecule type" value="Genomic_DNA"/>
</dbReference>
<dbReference type="EC" id="3.1.4.17" evidence="3"/>
<feature type="signal peptide" evidence="1">
    <location>
        <begin position="1"/>
        <end position="23"/>
    </location>
</feature>
<dbReference type="AlphaFoldDB" id="A0A1V5MCA3"/>
<sequence>MKRKWLGLAMAASMLLAGTAAGAATLVDSFEKGYQYDRDLHSQQGWQASRTGVAYEGLVTLTDREAKTGKYSVWLRPKSPDGKNIGMSRTLDFQKEVGWIDFWLKCAYGPSSRILVSVSGENFSAVAGAQPGFVYGGDTVEYNRIPADRVPVKDKQYFKPNEWTRFTLRTDSRQGRFDLYLNGRLALKDLQANKNGGPGNIKNLSIALRAYGTPEELARDQVFIDDLYLSDEMPPTNLVISADGSFAVAHASSSSAEAAVSVSVSPSGASAVSASGGGAVQPTISIDGKVVQSSSTNLVISDQPFFPVRPKEVLFRFVHISDSHARADGTSMMELNRVVNDINRMGVDFVLHSGDLADAGNIKGTEMALAELKRLKMPFYLTPGNHEKFGEVGKAGRYEEMTGFKPYYSFEYKGFLFVALDTPVAEPDHMGALDEAQLTWLEKELQKGKPTVIFTHVPLYGTYPQGSQAYEIKGPSREKLEALLAKYKPAAFLAGHLHRVNLFKETENTFFSVAPALTPLYNWAPGKGYVIWDVYPDKVAQHYQYIYYPYVKEEGRTYGESKFKK</sequence>
<accession>A0A1V5MCA3</accession>
<reference evidence="3" key="1">
    <citation type="submission" date="2017-02" db="EMBL/GenBank/DDBJ databases">
        <title>Delving into the versatile metabolic prowess of the omnipresent phylum Bacteroidetes.</title>
        <authorList>
            <person name="Nobu M.K."/>
            <person name="Mei R."/>
            <person name="Narihiro T."/>
            <person name="Kuroda K."/>
            <person name="Liu W.-T."/>
        </authorList>
    </citation>
    <scope>NUCLEOTIDE SEQUENCE</scope>
    <source>
        <strain evidence="3">ADurb.Bin417</strain>
    </source>
</reference>
<dbReference type="InterPro" id="IPR051918">
    <property type="entry name" value="STPP_CPPED1"/>
</dbReference>
<dbReference type="GO" id="GO:0004114">
    <property type="term" value="F:3',5'-cyclic-nucleotide phosphodiesterase activity"/>
    <property type="evidence" value="ECO:0007669"/>
    <property type="project" value="UniProtKB-EC"/>
</dbReference>
<dbReference type="Gene3D" id="3.60.21.10">
    <property type="match status" value="1"/>
</dbReference>